<feature type="coiled-coil region" evidence="3">
    <location>
        <begin position="83"/>
        <end position="110"/>
    </location>
</feature>
<dbReference type="Pfam" id="PF05769">
    <property type="entry name" value="SIKE"/>
    <property type="match status" value="1"/>
</dbReference>
<evidence type="ECO:0000256" key="3">
    <source>
        <dbReference type="SAM" id="Coils"/>
    </source>
</evidence>
<dbReference type="InterPro" id="IPR008555">
    <property type="entry name" value="SIKE"/>
</dbReference>
<feature type="region of interest" description="Disordered" evidence="4">
    <location>
        <begin position="233"/>
        <end position="284"/>
    </location>
</feature>
<keyword evidence="2 3" id="KW-0175">Coiled coil</keyword>
<dbReference type="AlphaFoldDB" id="A0A9P6AHC7"/>
<evidence type="ECO:0000313" key="6">
    <source>
        <dbReference type="Proteomes" id="UP000886523"/>
    </source>
</evidence>
<protein>
    <submittedName>
        <fullName evidence="5">Uncharacterized protein</fullName>
    </submittedName>
</protein>
<dbReference type="PANTHER" id="PTHR39472:SF1">
    <property type="entry name" value="EXPRESSED PROTEIN"/>
    <property type="match status" value="1"/>
</dbReference>
<comment type="caution">
    <text evidence="5">The sequence shown here is derived from an EMBL/GenBank/DDBJ whole genome shotgun (WGS) entry which is preliminary data.</text>
</comment>
<accession>A0A9P6AHC7</accession>
<dbReference type="OrthoDB" id="21214at2759"/>
<proteinExistence type="inferred from homology"/>
<gene>
    <name evidence="5" type="ORF">BS47DRAFT_1353553</name>
</gene>
<feature type="compositionally biased region" description="Basic and acidic residues" evidence="4">
    <location>
        <begin position="179"/>
        <end position="195"/>
    </location>
</feature>
<keyword evidence="6" id="KW-1185">Reference proteome</keyword>
<evidence type="ECO:0000256" key="4">
    <source>
        <dbReference type="SAM" id="MobiDB-lite"/>
    </source>
</evidence>
<feature type="region of interest" description="Disordered" evidence="4">
    <location>
        <begin position="170"/>
        <end position="203"/>
    </location>
</feature>
<evidence type="ECO:0000256" key="2">
    <source>
        <dbReference type="ARBA" id="ARBA00023054"/>
    </source>
</evidence>
<dbReference type="EMBL" id="MU129134">
    <property type="protein sequence ID" value="KAF9505850.1"/>
    <property type="molecule type" value="Genomic_DNA"/>
</dbReference>
<dbReference type="PANTHER" id="PTHR39472">
    <property type="entry name" value="EXPRESSED PROTEIN"/>
    <property type="match status" value="1"/>
</dbReference>
<dbReference type="Proteomes" id="UP000886523">
    <property type="component" value="Unassembled WGS sequence"/>
</dbReference>
<evidence type="ECO:0000313" key="5">
    <source>
        <dbReference type="EMBL" id="KAF9505850.1"/>
    </source>
</evidence>
<sequence>MALLSEEMDNDLLRLWALVAELSDQLNTNRAMTAALQAQANQVKGQAIHSGTGFVLRRFNTDLTKEVFESELERMNATLVLENQTLLHENKQLSSLLKEYEQTLETVMAKFRAQAHAAQQHELTLTRHYESLLVARESNTLNQDLILSSSSAESLARLSRLIRMTLRSLAGEDPEADESEKSERDDVLDEQRREGGYAGSSPPLEDWALEREIEITRLEKENEELRRLLTIGSEDMGSEPPKDWERMAPTKLFGNGPTRRGLLTHSRARGSIGRGGYTPHWTMPDPLQRKSASYFREFPT</sequence>
<organism evidence="5 6">
    <name type="scientific">Hydnum rufescens UP504</name>
    <dbReference type="NCBI Taxonomy" id="1448309"/>
    <lineage>
        <taxon>Eukaryota</taxon>
        <taxon>Fungi</taxon>
        <taxon>Dikarya</taxon>
        <taxon>Basidiomycota</taxon>
        <taxon>Agaricomycotina</taxon>
        <taxon>Agaricomycetes</taxon>
        <taxon>Cantharellales</taxon>
        <taxon>Hydnaceae</taxon>
        <taxon>Hydnum</taxon>
    </lineage>
</organism>
<reference evidence="5" key="1">
    <citation type="journal article" date="2020" name="Nat. Commun.">
        <title>Large-scale genome sequencing of mycorrhizal fungi provides insights into the early evolution of symbiotic traits.</title>
        <authorList>
            <person name="Miyauchi S."/>
            <person name="Kiss E."/>
            <person name="Kuo A."/>
            <person name="Drula E."/>
            <person name="Kohler A."/>
            <person name="Sanchez-Garcia M."/>
            <person name="Morin E."/>
            <person name="Andreopoulos B."/>
            <person name="Barry K.W."/>
            <person name="Bonito G."/>
            <person name="Buee M."/>
            <person name="Carver A."/>
            <person name="Chen C."/>
            <person name="Cichocki N."/>
            <person name="Clum A."/>
            <person name="Culley D."/>
            <person name="Crous P.W."/>
            <person name="Fauchery L."/>
            <person name="Girlanda M."/>
            <person name="Hayes R.D."/>
            <person name="Keri Z."/>
            <person name="LaButti K."/>
            <person name="Lipzen A."/>
            <person name="Lombard V."/>
            <person name="Magnuson J."/>
            <person name="Maillard F."/>
            <person name="Murat C."/>
            <person name="Nolan M."/>
            <person name="Ohm R.A."/>
            <person name="Pangilinan J."/>
            <person name="Pereira M.F."/>
            <person name="Perotto S."/>
            <person name="Peter M."/>
            <person name="Pfister S."/>
            <person name="Riley R."/>
            <person name="Sitrit Y."/>
            <person name="Stielow J.B."/>
            <person name="Szollosi G."/>
            <person name="Zifcakova L."/>
            <person name="Stursova M."/>
            <person name="Spatafora J.W."/>
            <person name="Tedersoo L."/>
            <person name="Vaario L.M."/>
            <person name="Yamada A."/>
            <person name="Yan M."/>
            <person name="Wang P."/>
            <person name="Xu J."/>
            <person name="Bruns T."/>
            <person name="Baldrian P."/>
            <person name="Vilgalys R."/>
            <person name="Dunand C."/>
            <person name="Henrissat B."/>
            <person name="Grigoriev I.V."/>
            <person name="Hibbett D."/>
            <person name="Nagy L.G."/>
            <person name="Martin F.M."/>
        </authorList>
    </citation>
    <scope>NUCLEOTIDE SEQUENCE</scope>
    <source>
        <strain evidence="5">UP504</strain>
    </source>
</reference>
<name>A0A9P6AHC7_9AGAM</name>
<evidence type="ECO:0000256" key="1">
    <source>
        <dbReference type="ARBA" id="ARBA00005537"/>
    </source>
</evidence>
<comment type="similarity">
    <text evidence="1">Belongs to the SIKE family.</text>
</comment>